<gene>
    <name evidence="2" type="ORF">RCZ15_23050</name>
    <name evidence="3" type="ORF">RCZ16_15680</name>
</gene>
<dbReference type="EMBL" id="BQKA01000050">
    <property type="protein sequence ID" value="GJM51332.1"/>
    <property type="molecule type" value="Genomic_DNA"/>
</dbReference>
<keyword evidence="1" id="KW-0812">Transmembrane</keyword>
<evidence type="ECO:0000256" key="1">
    <source>
        <dbReference type="SAM" id="Phobius"/>
    </source>
</evidence>
<name>A0AAV5B032_9FLAO</name>
<keyword evidence="1" id="KW-1133">Transmembrane helix</keyword>
<comment type="caution">
    <text evidence="2">The sequence shown here is derived from an EMBL/GenBank/DDBJ whole genome shotgun (WGS) entry which is preliminary data.</text>
</comment>
<keyword evidence="1" id="KW-0472">Membrane</keyword>
<dbReference type="Proteomes" id="UP001207736">
    <property type="component" value="Unassembled WGS sequence"/>
</dbReference>
<dbReference type="RefSeq" id="WP_264845293.1">
    <property type="nucleotide sequence ID" value="NZ_BPMA01000007.1"/>
</dbReference>
<reference evidence="2 5" key="1">
    <citation type="submission" date="2021-11" db="EMBL/GenBank/DDBJ databases">
        <title>Draft genome sequence of Capnocytophaga sp. strain KC07075 isolated from cat oral cavity.</title>
        <authorList>
            <person name="Suzuki M."/>
            <person name="Imaoka K."/>
            <person name="Kimura M."/>
            <person name="Morikawa S."/>
            <person name="Maeda K."/>
        </authorList>
    </citation>
    <scope>NUCLEOTIDE SEQUENCE</scope>
    <source>
        <strain evidence="2">KC07075</strain>
        <strain evidence="3 5">KC07079</strain>
    </source>
</reference>
<sequence length="115" mass="13176">MNGKVQSLLSYLLGIVGWLIAYFGGKEQRDDLSRYHLKQSLGLFIVNIVLGFAVTVLAMILVFISPKLALIVNLIYILPLIWWIQGIINSIQEQKKPLLFIGKYFEDKFSFIDQN</sequence>
<proteinExistence type="predicted"/>
<evidence type="ECO:0000313" key="4">
    <source>
        <dbReference type="Proteomes" id="UP001207736"/>
    </source>
</evidence>
<feature type="transmembrane region" description="Helical" evidence="1">
    <location>
        <begin position="44"/>
        <end position="64"/>
    </location>
</feature>
<dbReference type="Proteomes" id="UP001208692">
    <property type="component" value="Unassembled WGS sequence"/>
</dbReference>
<keyword evidence="5" id="KW-1185">Reference proteome</keyword>
<evidence type="ECO:0000313" key="2">
    <source>
        <dbReference type="EMBL" id="GJM51332.1"/>
    </source>
</evidence>
<evidence type="ECO:0000313" key="5">
    <source>
        <dbReference type="Proteomes" id="UP001208692"/>
    </source>
</evidence>
<protein>
    <recommendedName>
        <fullName evidence="6">Import component protein</fullName>
    </recommendedName>
</protein>
<dbReference type="EMBL" id="BQKB01000031">
    <property type="protein sequence ID" value="GJM53251.1"/>
    <property type="molecule type" value="Genomic_DNA"/>
</dbReference>
<evidence type="ECO:0008006" key="6">
    <source>
        <dbReference type="Google" id="ProtNLM"/>
    </source>
</evidence>
<organism evidence="2 4">
    <name type="scientific">Capnocytophaga catalasegens</name>
    <dbReference type="NCBI Taxonomy" id="1004260"/>
    <lineage>
        <taxon>Bacteria</taxon>
        <taxon>Pseudomonadati</taxon>
        <taxon>Bacteroidota</taxon>
        <taxon>Flavobacteriia</taxon>
        <taxon>Flavobacteriales</taxon>
        <taxon>Flavobacteriaceae</taxon>
        <taxon>Capnocytophaga</taxon>
    </lineage>
</organism>
<accession>A0AAV5B032</accession>
<evidence type="ECO:0000313" key="3">
    <source>
        <dbReference type="EMBL" id="GJM53251.1"/>
    </source>
</evidence>
<dbReference type="AlphaFoldDB" id="A0AAV5B032"/>
<feature type="transmembrane region" description="Helical" evidence="1">
    <location>
        <begin position="70"/>
        <end position="88"/>
    </location>
</feature>
<feature type="transmembrane region" description="Helical" evidence="1">
    <location>
        <begin position="6"/>
        <end position="23"/>
    </location>
</feature>